<evidence type="ECO:0000256" key="13">
    <source>
        <dbReference type="ARBA" id="ARBA00048988"/>
    </source>
</evidence>
<sequence>MNGDALFELAELDDPGAFEARLDRASGRASDARIPSVDRSVAPSRSGSASQASAARHSAAEIAERLGLPTPTRQQQAVIEAPLEPAIVVAGAGSGKTETMANRVVWLVANGLVRESEVLGLTFTRKAAGELAERIRRRLAELALSGLVERESDPFQTPVISTYNAFANGIYRENATVIGRESEAAVLSEASAWQLTRSVVVGSSDERLLKVDRQVDAVTSAVLALSRALAENVADAGAVGRYADRFAALAELPTGSSRVRDVYAPLRRSIEAVAPLPLVLALAEEYAAEKVRRGYVEFSDQIALALAVAESSPAIVADYRDRSRVVLLDEYQDTSVVQTRLLARLFAGHAVMAVGDPHQSIYGWRGASAANLARFATDFGASGEPFALSTSWRNPTRVLDAANALVTPLTAESAVVVESLQPRPGAGEGSVDTAFAETVTEEADAVASWFQRRLAAAEPPTAALLCRSVKKIEPFTAALERRGIPYHVLGLGGLLMQPAVADLVSTLRVLYHPTAGADLLRVLGGARWRIGVRDLAALRALASWIAERDHRFQKLEPAVAGRIRGSVVADEDRSIVDALDFVATAPEGHSALEGFSPVGLDRLRRAGAQLAELRTRAGLGLVDFVDLVQQELLLDVEVLASPHAAEGRAALDAFSEQLVSFLALDPSSGLGDFLAWLEEAEKRERLEPRSDPAEPGTVQILTIHGAKGLEWDLVAVPRMVEGELPGDPRSKLGWLAFGELPYDFRGDRAELPMLDWQGIETQTAFGPVLEEFREANAEHYAAEQRRLAYVAVTRARDALLVSGSFWSTGVTARPPSRYLHELAEAGVVEAEVLPDRSEHEQNPLAETESWVSWPREPLGTRRGRMESAAALVEGSDPAAPTPWDSEIELLLAERADRMRAARLDVPVRIPASRFKDYVADPQAVLRTLRRPMPERPFRQTRLGTRFHSWVENRFRDRGGELLAAASPSSGDLDAFADELEFDDDDLGDDAGASGASAPGVSALESATWRAADELDDDERRLAELIATFERSEFAERDAVEVERELHLVLGGRIVVCKIDAIFAEGDGFLVVDWKTGKAPRDEEELQLKQLQLALYRLAYARWAGIDVERVDACFYFVSDDAVVRPTMLDDEAELERLVRSTLG</sequence>
<keyword evidence="8" id="KW-0238">DNA-binding</keyword>
<dbReference type="InterPro" id="IPR011604">
    <property type="entry name" value="PDDEXK-like_dom_sf"/>
</dbReference>
<evidence type="ECO:0000256" key="11">
    <source>
        <dbReference type="ARBA" id="ARBA00034617"/>
    </source>
</evidence>
<feature type="domain" description="UvrD-like helicase ATP-binding" evidence="16">
    <location>
        <begin position="69"/>
        <end position="395"/>
    </location>
</feature>
<dbReference type="InterPro" id="IPR038726">
    <property type="entry name" value="PDDEXK_AddAB-type"/>
</dbReference>
<dbReference type="Gene3D" id="3.90.320.10">
    <property type="match status" value="1"/>
</dbReference>
<evidence type="ECO:0000256" key="12">
    <source>
        <dbReference type="ARBA" id="ARBA00034808"/>
    </source>
</evidence>
<evidence type="ECO:0000256" key="14">
    <source>
        <dbReference type="PROSITE-ProRule" id="PRU00560"/>
    </source>
</evidence>
<dbReference type="InterPro" id="IPR014017">
    <property type="entry name" value="DNA_helicase_UvrD-like_C"/>
</dbReference>
<dbReference type="SUPFAM" id="SSF52540">
    <property type="entry name" value="P-loop containing nucleoside triphosphate hydrolases"/>
    <property type="match status" value="1"/>
</dbReference>
<dbReference type="PROSITE" id="PS51217">
    <property type="entry name" value="UVRD_HELICASE_CTER"/>
    <property type="match status" value="1"/>
</dbReference>
<evidence type="ECO:0000256" key="3">
    <source>
        <dbReference type="ARBA" id="ARBA00022763"/>
    </source>
</evidence>
<dbReference type="InterPro" id="IPR014016">
    <property type="entry name" value="UvrD-like_ATP-bd"/>
</dbReference>
<keyword evidence="9" id="KW-0234">DNA repair</keyword>
<keyword evidence="10" id="KW-0413">Isomerase</keyword>
<dbReference type="PANTHER" id="PTHR11070">
    <property type="entry name" value="UVRD / RECB / PCRA DNA HELICASE FAMILY MEMBER"/>
    <property type="match status" value="1"/>
</dbReference>
<evidence type="ECO:0000313" key="19">
    <source>
        <dbReference type="Proteomes" id="UP001500929"/>
    </source>
</evidence>
<dbReference type="GO" id="GO:0004386">
    <property type="term" value="F:helicase activity"/>
    <property type="evidence" value="ECO:0007669"/>
    <property type="project" value="UniProtKB-KW"/>
</dbReference>
<keyword evidence="1" id="KW-0540">Nuclease</keyword>
<dbReference type="InterPro" id="IPR000212">
    <property type="entry name" value="DNA_helicase_UvrD/REP"/>
</dbReference>
<dbReference type="Gene3D" id="3.40.50.300">
    <property type="entry name" value="P-loop containing nucleotide triphosphate hydrolases"/>
    <property type="match status" value="4"/>
</dbReference>
<evidence type="ECO:0000256" key="5">
    <source>
        <dbReference type="ARBA" id="ARBA00022806"/>
    </source>
</evidence>
<feature type="region of interest" description="Disordered" evidence="15">
    <location>
        <begin position="24"/>
        <end position="56"/>
    </location>
</feature>
<keyword evidence="4 14" id="KW-0378">Hydrolase</keyword>
<gene>
    <name evidence="18" type="ORF">GCM10009851_22500</name>
</gene>
<dbReference type="EMBL" id="BAAAQY010000006">
    <property type="protein sequence ID" value="GAA2236989.1"/>
    <property type="molecule type" value="Genomic_DNA"/>
</dbReference>
<comment type="caution">
    <text evidence="18">The sequence shown here is derived from an EMBL/GenBank/DDBJ whole genome shotgun (WGS) entry which is preliminary data.</text>
</comment>
<evidence type="ECO:0000256" key="6">
    <source>
        <dbReference type="ARBA" id="ARBA00022839"/>
    </source>
</evidence>
<protein>
    <recommendedName>
        <fullName evidence="12">DNA 3'-5' helicase</fullName>
        <ecNumber evidence="12">5.6.2.4</ecNumber>
    </recommendedName>
</protein>
<keyword evidence="7 14" id="KW-0067">ATP-binding</keyword>
<dbReference type="Gene3D" id="1.10.486.10">
    <property type="entry name" value="PCRA, domain 4"/>
    <property type="match status" value="1"/>
</dbReference>
<reference evidence="18 19" key="1">
    <citation type="journal article" date="2019" name="Int. J. Syst. Evol. Microbiol.">
        <title>The Global Catalogue of Microorganisms (GCM) 10K type strain sequencing project: providing services to taxonomists for standard genome sequencing and annotation.</title>
        <authorList>
            <consortium name="The Broad Institute Genomics Platform"/>
            <consortium name="The Broad Institute Genome Sequencing Center for Infectious Disease"/>
            <person name="Wu L."/>
            <person name="Ma J."/>
        </authorList>
    </citation>
    <scope>NUCLEOTIDE SEQUENCE [LARGE SCALE GENOMIC DNA]</scope>
    <source>
        <strain evidence="18 19">JCM 16117</strain>
    </source>
</reference>
<comment type="catalytic activity">
    <reaction evidence="11">
        <text>Couples ATP hydrolysis with the unwinding of duplex DNA by translocating in the 3'-5' direction.</text>
        <dbReference type="EC" id="5.6.2.4"/>
    </reaction>
</comment>
<keyword evidence="6" id="KW-0269">Exonuclease</keyword>
<comment type="catalytic activity">
    <reaction evidence="13">
        <text>ATP + H2O = ADP + phosphate + H(+)</text>
        <dbReference type="Rhea" id="RHEA:13065"/>
        <dbReference type="ChEBI" id="CHEBI:15377"/>
        <dbReference type="ChEBI" id="CHEBI:15378"/>
        <dbReference type="ChEBI" id="CHEBI:30616"/>
        <dbReference type="ChEBI" id="CHEBI:43474"/>
        <dbReference type="ChEBI" id="CHEBI:456216"/>
        <dbReference type="EC" id="5.6.2.4"/>
    </reaction>
</comment>
<accession>A0ABN3DMY3</accession>
<dbReference type="RefSeq" id="WP_259479722.1">
    <property type="nucleotide sequence ID" value="NZ_BAAAQY010000006.1"/>
</dbReference>
<dbReference type="Pfam" id="PF13361">
    <property type="entry name" value="UvrD_C"/>
    <property type="match status" value="2"/>
</dbReference>
<evidence type="ECO:0000256" key="9">
    <source>
        <dbReference type="ARBA" id="ARBA00023204"/>
    </source>
</evidence>
<evidence type="ECO:0000259" key="16">
    <source>
        <dbReference type="PROSITE" id="PS51198"/>
    </source>
</evidence>
<keyword evidence="3" id="KW-0227">DNA damage</keyword>
<evidence type="ECO:0000256" key="4">
    <source>
        <dbReference type="ARBA" id="ARBA00022801"/>
    </source>
</evidence>
<dbReference type="CDD" id="cd17932">
    <property type="entry name" value="DEXQc_UvrD"/>
    <property type="match status" value="1"/>
</dbReference>
<dbReference type="PROSITE" id="PS51198">
    <property type="entry name" value="UVRD_HELICASE_ATP_BIND"/>
    <property type="match status" value="1"/>
</dbReference>
<evidence type="ECO:0000256" key="8">
    <source>
        <dbReference type="ARBA" id="ARBA00023125"/>
    </source>
</evidence>
<keyword evidence="2 14" id="KW-0547">Nucleotide-binding</keyword>
<evidence type="ECO:0000256" key="10">
    <source>
        <dbReference type="ARBA" id="ARBA00023235"/>
    </source>
</evidence>
<dbReference type="InterPro" id="IPR027417">
    <property type="entry name" value="P-loop_NTPase"/>
</dbReference>
<dbReference type="Proteomes" id="UP001500929">
    <property type="component" value="Unassembled WGS sequence"/>
</dbReference>
<evidence type="ECO:0000256" key="7">
    <source>
        <dbReference type="ARBA" id="ARBA00022840"/>
    </source>
</evidence>
<dbReference type="Pfam" id="PF00580">
    <property type="entry name" value="UvrD-helicase"/>
    <property type="match status" value="1"/>
</dbReference>
<dbReference type="Pfam" id="PF12705">
    <property type="entry name" value="PDDEXK_1"/>
    <property type="match status" value="1"/>
</dbReference>
<proteinExistence type="predicted"/>
<feature type="binding site" evidence="14">
    <location>
        <begin position="90"/>
        <end position="97"/>
    </location>
    <ligand>
        <name>ATP</name>
        <dbReference type="ChEBI" id="CHEBI:30616"/>
    </ligand>
</feature>
<dbReference type="PANTHER" id="PTHR11070:SF55">
    <property type="entry name" value="DNA 3'-5' HELICASE"/>
    <property type="match status" value="1"/>
</dbReference>
<name>A0ABN3DMY3_9MICO</name>
<evidence type="ECO:0000259" key="17">
    <source>
        <dbReference type="PROSITE" id="PS51217"/>
    </source>
</evidence>
<dbReference type="EC" id="5.6.2.4" evidence="12"/>
<evidence type="ECO:0000256" key="15">
    <source>
        <dbReference type="SAM" id="MobiDB-lite"/>
    </source>
</evidence>
<evidence type="ECO:0000313" key="18">
    <source>
        <dbReference type="EMBL" id="GAA2236989.1"/>
    </source>
</evidence>
<evidence type="ECO:0000256" key="2">
    <source>
        <dbReference type="ARBA" id="ARBA00022741"/>
    </source>
</evidence>
<feature type="domain" description="UvrD-like helicase C-terminal" evidence="17">
    <location>
        <begin position="396"/>
        <end position="708"/>
    </location>
</feature>
<organism evidence="18 19">
    <name type="scientific">Herbiconiux moechotypicola</name>
    <dbReference type="NCBI Taxonomy" id="637393"/>
    <lineage>
        <taxon>Bacteria</taxon>
        <taxon>Bacillati</taxon>
        <taxon>Actinomycetota</taxon>
        <taxon>Actinomycetes</taxon>
        <taxon>Micrococcales</taxon>
        <taxon>Microbacteriaceae</taxon>
        <taxon>Herbiconiux</taxon>
    </lineage>
</organism>
<feature type="compositionally biased region" description="Low complexity" evidence="15">
    <location>
        <begin position="42"/>
        <end position="56"/>
    </location>
</feature>
<keyword evidence="5 14" id="KW-0347">Helicase</keyword>
<keyword evidence="19" id="KW-1185">Reference proteome</keyword>
<evidence type="ECO:0000256" key="1">
    <source>
        <dbReference type="ARBA" id="ARBA00022722"/>
    </source>
</evidence>